<dbReference type="AlphaFoldDB" id="A0A4R7ZXE9"/>
<reference evidence="1 2" key="1">
    <citation type="submission" date="2019-03" db="EMBL/GenBank/DDBJ databases">
        <title>Genomic Encyclopedia of Type Strains, Phase III (KMG-III): the genomes of soil and plant-associated and newly described type strains.</title>
        <authorList>
            <person name="Whitman W."/>
        </authorList>
    </citation>
    <scope>NUCLEOTIDE SEQUENCE [LARGE SCALE GENOMIC DNA]</scope>
    <source>
        <strain evidence="1 2">VKM Ac-2570</strain>
    </source>
</reference>
<proteinExistence type="predicted"/>
<sequence>MTVDPVAVTAAYEAWLGERIPGVPEDLELKHRTLAADPARFLRGTYYLWLERAAELVPSLFDGPQVPAVGDLHVQNFGTWLDRHRVRRWGVNDFDELAWGTPALDLVRLAVSAVLTPQVAIGPKRICRVVLDGWTQAQAGRAVDLADDGAQHLRALMPRPAADQRYFGRLAEGQPAAASDVPAHVRRAAIDSVGPDWEPSWYRRQAGVGSLGHPRFVAVGKDVAREVKLLGPPTALFEPAGGVRPDETLYERVLTTVSGPDPMRRVEGWQIRALAPDVQRITIENLRPKDTERMLTSMARAAADVHGASPEQLDAARDHVAQLPTSWLHHAAQRLTEDTKSLFHRWH</sequence>
<dbReference type="InterPro" id="IPR018721">
    <property type="entry name" value="DUF2252"/>
</dbReference>
<dbReference type="EMBL" id="SODF01000001">
    <property type="protein sequence ID" value="TDW22396.1"/>
    <property type="molecule type" value="Genomic_DNA"/>
</dbReference>
<keyword evidence="2" id="KW-1185">Reference proteome</keyword>
<organism evidence="1 2">
    <name type="scientific">Kribbella kalugense</name>
    <dbReference type="NCBI Taxonomy" id="2512221"/>
    <lineage>
        <taxon>Bacteria</taxon>
        <taxon>Bacillati</taxon>
        <taxon>Actinomycetota</taxon>
        <taxon>Actinomycetes</taxon>
        <taxon>Propionibacteriales</taxon>
        <taxon>Kribbellaceae</taxon>
        <taxon>Kribbella</taxon>
    </lineage>
</organism>
<name>A0A4R7ZXE9_9ACTN</name>
<accession>A0A4R7ZXE9</accession>
<dbReference type="Proteomes" id="UP000295447">
    <property type="component" value="Unassembled WGS sequence"/>
</dbReference>
<dbReference type="Pfam" id="PF10009">
    <property type="entry name" value="DUF2252"/>
    <property type="match status" value="1"/>
</dbReference>
<comment type="caution">
    <text evidence="1">The sequence shown here is derived from an EMBL/GenBank/DDBJ whole genome shotgun (WGS) entry which is preliminary data.</text>
</comment>
<protein>
    <submittedName>
        <fullName evidence="1">Uncharacterized protein DUF2252</fullName>
    </submittedName>
</protein>
<evidence type="ECO:0000313" key="2">
    <source>
        <dbReference type="Proteomes" id="UP000295447"/>
    </source>
</evidence>
<dbReference type="RefSeq" id="WP_166678044.1">
    <property type="nucleotide sequence ID" value="NZ_SODF01000001.1"/>
</dbReference>
<gene>
    <name evidence="1" type="ORF">EV650_1233</name>
</gene>
<evidence type="ECO:0000313" key="1">
    <source>
        <dbReference type="EMBL" id="TDW22396.1"/>
    </source>
</evidence>
<dbReference type="PANTHER" id="PTHR39441">
    <property type="entry name" value="DUF2252 DOMAIN-CONTAINING PROTEIN"/>
    <property type="match status" value="1"/>
</dbReference>
<dbReference type="InterPro" id="IPR011009">
    <property type="entry name" value="Kinase-like_dom_sf"/>
</dbReference>
<dbReference type="SUPFAM" id="SSF56112">
    <property type="entry name" value="Protein kinase-like (PK-like)"/>
    <property type="match status" value="1"/>
</dbReference>
<dbReference type="PANTHER" id="PTHR39441:SF1">
    <property type="entry name" value="DUF2252 DOMAIN-CONTAINING PROTEIN"/>
    <property type="match status" value="1"/>
</dbReference>